<evidence type="ECO:0000313" key="1">
    <source>
        <dbReference type="EMBL" id="EES91122.1"/>
    </source>
</evidence>
<reference evidence="1 2" key="1">
    <citation type="submission" date="2009-10" db="EMBL/GenBank/DDBJ databases">
        <authorList>
            <person name="Shrivastava S."/>
            <person name="Brinkac L.B."/>
            <person name="Brown J.L."/>
            <person name="Bruce D.B."/>
            <person name="Detter C."/>
            <person name="Green L.D."/>
            <person name="Munk C.A."/>
            <person name="Rogers Y.C."/>
            <person name="Tapia R."/>
            <person name="Saunders E.S."/>
            <person name="Sims D.R."/>
            <person name="Smith L.A."/>
            <person name="Smith T.J."/>
            <person name="Sutton G."/>
            <person name="Brettin T."/>
        </authorList>
    </citation>
    <scope>NUCLEOTIDE SEQUENCE [LARGE SCALE GENOMIC DNA]</scope>
    <source>
        <strain evidence="2">D str. 1873</strain>
    </source>
</reference>
<gene>
    <name evidence="1" type="ORF">CLG_B1066</name>
</gene>
<dbReference type="AlphaFoldDB" id="A0A9P2G6Y6"/>
<sequence>MRYRLDRKNLDIKCVYDTNKYLVQSNHDDEFILLLQENYFSREELNIFFKNSLKEVINNYKCVDILKRLHDEGLYLLVAIKNISSQISYGKKCYCIYNNGEIIFLDGFGNQIIFKNQEDYRIYYTVVIKKIENKVKYPTLGEYIKELKNVEIMRKFKHHVKVNYNMEYYLYFGKEVRVYNKLNNIVNLNSYELNAEIEDVQLESR</sequence>
<proteinExistence type="predicted"/>
<comment type="caution">
    <text evidence="1">The sequence shown here is derived from an EMBL/GenBank/DDBJ whole genome shotgun (WGS) entry which is preliminary data.</text>
</comment>
<dbReference type="Proteomes" id="UP000006160">
    <property type="component" value="Unassembled WGS sequence"/>
</dbReference>
<evidence type="ECO:0000313" key="2">
    <source>
        <dbReference type="Proteomes" id="UP000006160"/>
    </source>
</evidence>
<name>A0A9P2G6Y6_CLOBO</name>
<dbReference type="EMBL" id="ACSJ01000007">
    <property type="protein sequence ID" value="EES91122.1"/>
    <property type="molecule type" value="Genomic_DNA"/>
</dbReference>
<accession>A0A9P2G6Y6</accession>
<protein>
    <submittedName>
        <fullName evidence="1">Uncharacterized protein</fullName>
    </submittedName>
</protein>
<dbReference type="RefSeq" id="WP_003375662.1">
    <property type="nucleotide sequence ID" value="NZ_ACSJ01000007.1"/>
</dbReference>
<organism evidence="1 2">
    <name type="scientific">Clostridium botulinum D str. 1873</name>
    <dbReference type="NCBI Taxonomy" id="592027"/>
    <lineage>
        <taxon>Bacteria</taxon>
        <taxon>Bacillati</taxon>
        <taxon>Bacillota</taxon>
        <taxon>Clostridia</taxon>
        <taxon>Eubacteriales</taxon>
        <taxon>Clostridiaceae</taxon>
        <taxon>Clostridium</taxon>
    </lineage>
</organism>